<dbReference type="Gene3D" id="1.20.1260.10">
    <property type="match status" value="1"/>
</dbReference>
<feature type="domain" description="Rubrerythrin diiron-binding" evidence="1">
    <location>
        <begin position="31"/>
        <end position="86"/>
    </location>
</feature>
<dbReference type="Proteomes" id="UP000184334">
    <property type="component" value="Unassembled WGS sequence"/>
</dbReference>
<dbReference type="EMBL" id="FQUI01000015">
    <property type="protein sequence ID" value="SHE78396.1"/>
    <property type="molecule type" value="Genomic_DNA"/>
</dbReference>
<dbReference type="SUPFAM" id="SSF47240">
    <property type="entry name" value="Ferritin-like"/>
    <property type="match status" value="1"/>
</dbReference>
<dbReference type="InterPro" id="IPR009078">
    <property type="entry name" value="Ferritin-like_SF"/>
</dbReference>
<dbReference type="InterPro" id="IPR012347">
    <property type="entry name" value="Ferritin-like"/>
</dbReference>
<name>A0A1M4WAZ4_MARH1</name>
<dbReference type="GO" id="GO:0016491">
    <property type="term" value="F:oxidoreductase activity"/>
    <property type="evidence" value="ECO:0007669"/>
    <property type="project" value="InterPro"/>
</dbReference>
<dbReference type="InterPro" id="IPR003251">
    <property type="entry name" value="Rr_diiron-bd_dom"/>
</dbReference>
<comment type="caution">
    <text evidence="2">The sequence shown here is derived from an EMBL/GenBank/DDBJ whole genome shotgun (WGS) entry which is preliminary data.</text>
</comment>
<sequence>MKMKKNWIFFFEENDENLFQKRELKEITGGQIKNMTLDLTVVKMAYLIEDDFMNFYKKAAENVNNEEAKDLFNKLAKWEQTHRDILYGIYKELSADYWTKMNFTPLY</sequence>
<proteinExistence type="predicted"/>
<dbReference type="STRING" id="1122195.SAMN02745164_01135"/>
<keyword evidence="3" id="KW-1185">Reference proteome</keyword>
<evidence type="ECO:0000313" key="2">
    <source>
        <dbReference type="EMBL" id="SHE78396.1"/>
    </source>
</evidence>
<accession>A0A1M4WAZ4</accession>
<dbReference type="Pfam" id="PF02915">
    <property type="entry name" value="Rubrerythrin"/>
    <property type="match status" value="1"/>
</dbReference>
<reference evidence="2" key="1">
    <citation type="submission" date="2016-11" db="EMBL/GenBank/DDBJ databases">
        <authorList>
            <person name="Varghese N."/>
            <person name="Submissions S."/>
        </authorList>
    </citation>
    <scope>NUCLEOTIDE SEQUENCE [LARGE SCALE GENOMIC DNA]</scope>
    <source>
        <strain evidence="2">DSM 16785</strain>
    </source>
</reference>
<evidence type="ECO:0000259" key="1">
    <source>
        <dbReference type="Pfam" id="PF02915"/>
    </source>
</evidence>
<dbReference type="GO" id="GO:0046872">
    <property type="term" value="F:metal ion binding"/>
    <property type="evidence" value="ECO:0007669"/>
    <property type="project" value="InterPro"/>
</dbReference>
<organism evidence="2 3">
    <name type="scientific">Marinitoga hydrogenitolerans (strain DSM 16785 / JCM 12826 / AT1271)</name>
    <dbReference type="NCBI Taxonomy" id="1122195"/>
    <lineage>
        <taxon>Bacteria</taxon>
        <taxon>Thermotogati</taxon>
        <taxon>Thermotogota</taxon>
        <taxon>Thermotogae</taxon>
        <taxon>Petrotogales</taxon>
        <taxon>Petrotogaceae</taxon>
        <taxon>Marinitoga</taxon>
    </lineage>
</organism>
<gene>
    <name evidence="2" type="ORF">SAMN02745164_01135</name>
</gene>
<evidence type="ECO:0000313" key="3">
    <source>
        <dbReference type="Proteomes" id="UP000184334"/>
    </source>
</evidence>
<dbReference type="AlphaFoldDB" id="A0A1M4WAZ4"/>
<protein>
    <submittedName>
        <fullName evidence="2">Rubrerythrin</fullName>
    </submittedName>
</protein>